<dbReference type="RefSeq" id="WP_390331029.1">
    <property type="nucleotide sequence ID" value="NZ_JBHRTP010000011.1"/>
</dbReference>
<keyword evidence="4" id="KW-0804">Transcription</keyword>
<name>A0ABV7EZF0_9BURK</name>
<feature type="domain" description="HTH lysR-type" evidence="5">
    <location>
        <begin position="4"/>
        <end position="61"/>
    </location>
</feature>
<dbReference type="InterPro" id="IPR000847">
    <property type="entry name" value="LysR_HTH_N"/>
</dbReference>
<keyword evidence="7" id="KW-1185">Reference proteome</keyword>
<dbReference type="Pfam" id="PF03466">
    <property type="entry name" value="LysR_substrate"/>
    <property type="match status" value="1"/>
</dbReference>
<comment type="caution">
    <text evidence="6">The sequence shown here is derived from an EMBL/GenBank/DDBJ whole genome shotgun (WGS) entry which is preliminary data.</text>
</comment>
<dbReference type="InterPro" id="IPR005119">
    <property type="entry name" value="LysR_subst-bd"/>
</dbReference>
<evidence type="ECO:0000256" key="2">
    <source>
        <dbReference type="ARBA" id="ARBA00023015"/>
    </source>
</evidence>
<dbReference type="Gene3D" id="3.40.190.10">
    <property type="entry name" value="Periplasmic binding protein-like II"/>
    <property type="match status" value="2"/>
</dbReference>
<dbReference type="PANTHER" id="PTHR30118">
    <property type="entry name" value="HTH-TYPE TRANSCRIPTIONAL REGULATOR LEUO-RELATED"/>
    <property type="match status" value="1"/>
</dbReference>
<dbReference type="Pfam" id="PF00126">
    <property type="entry name" value="HTH_1"/>
    <property type="match status" value="1"/>
</dbReference>
<gene>
    <name evidence="6" type="ORF">ACFOFO_05090</name>
</gene>
<evidence type="ECO:0000313" key="6">
    <source>
        <dbReference type="EMBL" id="MFC3107339.1"/>
    </source>
</evidence>
<evidence type="ECO:0000313" key="7">
    <source>
        <dbReference type="Proteomes" id="UP001595530"/>
    </source>
</evidence>
<dbReference type="Gene3D" id="1.10.10.10">
    <property type="entry name" value="Winged helix-like DNA-binding domain superfamily/Winged helix DNA-binding domain"/>
    <property type="match status" value="1"/>
</dbReference>
<sequence length="301" mass="33190">MIGPDLNFLYVLRALFEEKSVSRAADRLGLTQPAVSHALARLRTLFQDDLFVRAGAVMAPTPTGERIALGALHALEVIQQDIWDAKAFDALTTTRTFSVCLSDMGMIVLLPRLLAALRERAPHAALKPIQVPSLELASALQDGAIDLAIGYLGKMGDSLYQQALFRRSLVGIVRKGKRKKPVMTLEQFIESRHVLAGTLALSNQLLEDELRQLGAQLKVGVSVPYLLTVPSLVATSDFIACVPSELAELFSRLADIQMFELPVRLPDLTVKQFWHARYHNDTAHRWFRGLVANTLGDGTVK</sequence>
<proteinExistence type="inferred from homology"/>
<protein>
    <submittedName>
        <fullName evidence="6">LysR family transcriptional regulator</fullName>
    </submittedName>
</protein>
<dbReference type="PANTHER" id="PTHR30118:SF15">
    <property type="entry name" value="TRANSCRIPTIONAL REGULATORY PROTEIN"/>
    <property type="match status" value="1"/>
</dbReference>
<dbReference type="SUPFAM" id="SSF46785">
    <property type="entry name" value="Winged helix' DNA-binding domain"/>
    <property type="match status" value="1"/>
</dbReference>
<evidence type="ECO:0000259" key="5">
    <source>
        <dbReference type="PROSITE" id="PS50931"/>
    </source>
</evidence>
<dbReference type="InterPro" id="IPR036390">
    <property type="entry name" value="WH_DNA-bd_sf"/>
</dbReference>
<accession>A0ABV7EZF0</accession>
<dbReference type="CDD" id="cd08459">
    <property type="entry name" value="PBP2_DntR_NahR_LinR_like"/>
    <property type="match status" value="1"/>
</dbReference>
<dbReference type="InterPro" id="IPR050389">
    <property type="entry name" value="LysR-type_TF"/>
</dbReference>
<dbReference type="EMBL" id="JBHRTP010000011">
    <property type="protein sequence ID" value="MFC3107339.1"/>
    <property type="molecule type" value="Genomic_DNA"/>
</dbReference>
<dbReference type="PROSITE" id="PS50931">
    <property type="entry name" value="HTH_LYSR"/>
    <property type="match status" value="1"/>
</dbReference>
<dbReference type="Proteomes" id="UP001595530">
    <property type="component" value="Unassembled WGS sequence"/>
</dbReference>
<evidence type="ECO:0000256" key="1">
    <source>
        <dbReference type="ARBA" id="ARBA00009437"/>
    </source>
</evidence>
<dbReference type="PRINTS" id="PR00039">
    <property type="entry name" value="HTHLYSR"/>
</dbReference>
<comment type="similarity">
    <text evidence="1">Belongs to the LysR transcriptional regulatory family.</text>
</comment>
<reference evidence="7" key="1">
    <citation type="journal article" date="2019" name="Int. J. Syst. Evol. Microbiol.">
        <title>The Global Catalogue of Microorganisms (GCM) 10K type strain sequencing project: providing services to taxonomists for standard genome sequencing and annotation.</title>
        <authorList>
            <consortium name="The Broad Institute Genomics Platform"/>
            <consortium name="The Broad Institute Genome Sequencing Center for Infectious Disease"/>
            <person name="Wu L."/>
            <person name="Ma J."/>
        </authorList>
    </citation>
    <scope>NUCLEOTIDE SEQUENCE [LARGE SCALE GENOMIC DNA]</scope>
    <source>
        <strain evidence="7">KCTC 42986</strain>
    </source>
</reference>
<keyword evidence="2" id="KW-0805">Transcription regulation</keyword>
<organism evidence="6 7">
    <name type="scientific">Undibacterium arcticum</name>
    <dbReference type="NCBI Taxonomy" id="1762892"/>
    <lineage>
        <taxon>Bacteria</taxon>
        <taxon>Pseudomonadati</taxon>
        <taxon>Pseudomonadota</taxon>
        <taxon>Betaproteobacteria</taxon>
        <taxon>Burkholderiales</taxon>
        <taxon>Oxalobacteraceae</taxon>
        <taxon>Undibacterium</taxon>
    </lineage>
</organism>
<evidence type="ECO:0000256" key="4">
    <source>
        <dbReference type="ARBA" id="ARBA00023163"/>
    </source>
</evidence>
<evidence type="ECO:0000256" key="3">
    <source>
        <dbReference type="ARBA" id="ARBA00023125"/>
    </source>
</evidence>
<dbReference type="SUPFAM" id="SSF53850">
    <property type="entry name" value="Periplasmic binding protein-like II"/>
    <property type="match status" value="1"/>
</dbReference>
<keyword evidence="3" id="KW-0238">DNA-binding</keyword>
<dbReference type="InterPro" id="IPR036388">
    <property type="entry name" value="WH-like_DNA-bd_sf"/>
</dbReference>